<name>A0AAV9C7P0_ACOCL</name>
<reference evidence="2" key="2">
    <citation type="submission" date="2023-06" db="EMBL/GenBank/DDBJ databases">
        <authorList>
            <person name="Ma L."/>
            <person name="Liu K.-W."/>
            <person name="Li Z."/>
            <person name="Hsiao Y.-Y."/>
            <person name="Qi Y."/>
            <person name="Fu T."/>
            <person name="Tang G."/>
            <person name="Zhang D."/>
            <person name="Sun W.-H."/>
            <person name="Liu D.-K."/>
            <person name="Li Y."/>
            <person name="Chen G.-Z."/>
            <person name="Liu X.-D."/>
            <person name="Liao X.-Y."/>
            <person name="Jiang Y.-T."/>
            <person name="Yu X."/>
            <person name="Hao Y."/>
            <person name="Huang J."/>
            <person name="Zhao X.-W."/>
            <person name="Ke S."/>
            <person name="Chen Y.-Y."/>
            <person name="Wu W.-L."/>
            <person name="Hsu J.-L."/>
            <person name="Lin Y.-F."/>
            <person name="Huang M.-D."/>
            <person name="Li C.-Y."/>
            <person name="Huang L."/>
            <person name="Wang Z.-W."/>
            <person name="Zhao X."/>
            <person name="Zhong W.-Y."/>
            <person name="Peng D.-H."/>
            <person name="Ahmad S."/>
            <person name="Lan S."/>
            <person name="Zhang J.-S."/>
            <person name="Tsai W.-C."/>
            <person name="Van De Peer Y."/>
            <person name="Liu Z.-J."/>
        </authorList>
    </citation>
    <scope>NUCLEOTIDE SEQUENCE</scope>
    <source>
        <strain evidence="2">CP</strain>
        <tissue evidence="2">Leaves</tissue>
    </source>
</reference>
<evidence type="ECO:0000313" key="2">
    <source>
        <dbReference type="EMBL" id="KAK1284762.1"/>
    </source>
</evidence>
<sequence length="167" mass="18570">MGDYARIRASHIWEGHQRPQVDMANPNGWVWSGLKVADAVAPELLGQSYKLTKKGVDVVYKEWKTREGMVKENDQDIRIESTNTSINSSQNHGSVGEERQGCPDGEGLQAPERCFRDAAGATKEQTPSDLASDNGLVGRHVKEIDQTFELKAQTHRSILVGIIWKRG</sequence>
<comment type="caution">
    <text evidence="2">The sequence shown here is derived from an EMBL/GenBank/DDBJ whole genome shotgun (WGS) entry which is preliminary data.</text>
</comment>
<keyword evidence="3" id="KW-1185">Reference proteome</keyword>
<organism evidence="2 3">
    <name type="scientific">Acorus calamus</name>
    <name type="common">Sweet flag</name>
    <dbReference type="NCBI Taxonomy" id="4465"/>
    <lineage>
        <taxon>Eukaryota</taxon>
        <taxon>Viridiplantae</taxon>
        <taxon>Streptophyta</taxon>
        <taxon>Embryophyta</taxon>
        <taxon>Tracheophyta</taxon>
        <taxon>Spermatophyta</taxon>
        <taxon>Magnoliopsida</taxon>
        <taxon>Liliopsida</taxon>
        <taxon>Acoraceae</taxon>
        <taxon>Acorus</taxon>
    </lineage>
</organism>
<proteinExistence type="predicted"/>
<evidence type="ECO:0000256" key="1">
    <source>
        <dbReference type="SAM" id="MobiDB-lite"/>
    </source>
</evidence>
<feature type="region of interest" description="Disordered" evidence="1">
    <location>
        <begin position="83"/>
        <end position="109"/>
    </location>
</feature>
<gene>
    <name evidence="2" type="ORF">QJS10_CPB21g00730</name>
</gene>
<protein>
    <submittedName>
        <fullName evidence="2">Uncharacterized protein</fullName>
    </submittedName>
</protein>
<accession>A0AAV9C7P0</accession>
<dbReference type="AlphaFoldDB" id="A0AAV9C7P0"/>
<reference evidence="2" key="1">
    <citation type="journal article" date="2023" name="Nat. Commun.">
        <title>Diploid and tetraploid genomes of Acorus and the evolution of monocots.</title>
        <authorList>
            <person name="Ma L."/>
            <person name="Liu K.W."/>
            <person name="Li Z."/>
            <person name="Hsiao Y.Y."/>
            <person name="Qi Y."/>
            <person name="Fu T."/>
            <person name="Tang G.D."/>
            <person name="Zhang D."/>
            <person name="Sun W.H."/>
            <person name="Liu D.K."/>
            <person name="Li Y."/>
            <person name="Chen G.Z."/>
            <person name="Liu X.D."/>
            <person name="Liao X.Y."/>
            <person name="Jiang Y.T."/>
            <person name="Yu X."/>
            <person name="Hao Y."/>
            <person name="Huang J."/>
            <person name="Zhao X.W."/>
            <person name="Ke S."/>
            <person name="Chen Y.Y."/>
            <person name="Wu W.L."/>
            <person name="Hsu J.L."/>
            <person name="Lin Y.F."/>
            <person name="Huang M.D."/>
            <person name="Li C.Y."/>
            <person name="Huang L."/>
            <person name="Wang Z.W."/>
            <person name="Zhao X."/>
            <person name="Zhong W.Y."/>
            <person name="Peng D.H."/>
            <person name="Ahmad S."/>
            <person name="Lan S."/>
            <person name="Zhang J.S."/>
            <person name="Tsai W.C."/>
            <person name="Van de Peer Y."/>
            <person name="Liu Z.J."/>
        </authorList>
    </citation>
    <scope>NUCLEOTIDE SEQUENCE</scope>
    <source>
        <strain evidence="2">CP</strain>
    </source>
</reference>
<dbReference type="Proteomes" id="UP001180020">
    <property type="component" value="Unassembled WGS sequence"/>
</dbReference>
<feature type="compositionally biased region" description="Polar residues" evidence="1">
    <location>
        <begin position="83"/>
        <end position="93"/>
    </location>
</feature>
<dbReference type="EMBL" id="JAUJYO010000021">
    <property type="protein sequence ID" value="KAK1284762.1"/>
    <property type="molecule type" value="Genomic_DNA"/>
</dbReference>
<evidence type="ECO:0000313" key="3">
    <source>
        <dbReference type="Proteomes" id="UP001180020"/>
    </source>
</evidence>